<dbReference type="InterPro" id="IPR015422">
    <property type="entry name" value="PyrdxlP-dep_Trfase_small"/>
</dbReference>
<feature type="domain" description="Methyltransferase" evidence="5">
    <location>
        <begin position="58"/>
        <end position="153"/>
    </location>
</feature>
<dbReference type="Pfam" id="PF00155">
    <property type="entry name" value="Aminotran_1_2"/>
    <property type="match status" value="1"/>
</dbReference>
<dbReference type="Gene3D" id="3.90.1150.10">
    <property type="entry name" value="Aspartate Aminotransferase, domain 1"/>
    <property type="match status" value="1"/>
</dbReference>
<evidence type="ECO:0000313" key="7">
    <source>
        <dbReference type="Proteomes" id="UP001592528"/>
    </source>
</evidence>
<evidence type="ECO:0000259" key="5">
    <source>
        <dbReference type="Pfam" id="PF13649"/>
    </source>
</evidence>
<dbReference type="PANTHER" id="PTHR43464">
    <property type="entry name" value="METHYLTRANSFERASE"/>
    <property type="match status" value="1"/>
</dbReference>
<dbReference type="InterPro" id="IPR029063">
    <property type="entry name" value="SAM-dependent_MTases_sf"/>
</dbReference>
<keyword evidence="1" id="KW-0489">Methyltransferase</keyword>
<accession>A0ABV6URU3</accession>
<dbReference type="SUPFAM" id="SSF53383">
    <property type="entry name" value="PLP-dependent transferases"/>
    <property type="match status" value="1"/>
</dbReference>
<keyword evidence="6" id="KW-0032">Aminotransferase</keyword>
<dbReference type="PANTHER" id="PTHR43464:SF19">
    <property type="entry name" value="UBIQUINONE BIOSYNTHESIS O-METHYLTRANSFERASE, MITOCHONDRIAL"/>
    <property type="match status" value="1"/>
</dbReference>
<dbReference type="Gene3D" id="3.40.640.10">
    <property type="entry name" value="Type I PLP-dependent aspartate aminotransferase-like (Major domain)"/>
    <property type="match status" value="1"/>
</dbReference>
<reference evidence="6 7" key="1">
    <citation type="submission" date="2024-09" db="EMBL/GenBank/DDBJ databases">
        <authorList>
            <person name="Lee S.D."/>
        </authorList>
    </citation>
    <scope>NUCLEOTIDE SEQUENCE [LARGE SCALE GENOMIC DNA]</scope>
    <source>
        <strain evidence="6 7">N1-5</strain>
    </source>
</reference>
<evidence type="ECO:0000256" key="2">
    <source>
        <dbReference type="ARBA" id="ARBA00022679"/>
    </source>
</evidence>
<dbReference type="Pfam" id="PF13649">
    <property type="entry name" value="Methyltransf_25"/>
    <property type="match status" value="1"/>
</dbReference>
<dbReference type="CDD" id="cd02440">
    <property type="entry name" value="AdoMet_MTases"/>
    <property type="match status" value="1"/>
</dbReference>
<sequence length="616" mass="65383">MTGPELPAPGPGSGPWYREFFTEPFWAVAGHEYTAERTAAEVDYLAAVLDGSAPGRRVLDLGCGTGRHAVGLAGRGFTVTGVDVGAWALDRAAEAAAAAGVRVDWLRLDLLRELPWPVGEFDAVLCVQSFGWGSDAQQLRLLRRVRRVLAPDGVLLLDHSNLLAITADYRPRASFETEGLRAEFRRSLRVLTGRSAGQIEVRRDGLPTELLSDDVRLYQPAEVGDLLTRAGFTVERADAGFVVGQEVTAATRYVQFLARRTAGPGGGAGAIALWSHSRAEAGLDLRWTPDEAEFVDGPVRAAFQGLGPDHARAYHLTDPFAGEQSAPVLAEHFGMELTPDMVTAGAGATGLLQALAGLAAPGPVLHLAGGHPDLPRWAADLGAETVLTSPDRLTADLDRCLPSMLVLDRPSLAGELADREAVAELAAAARDRGTVLVVDEAYANYTGPEASCAPLVAEHGNLVVLRSISKAYCCGGLRVGFALAAPELTRWLREFAPPLAANSHGLAVALRLLSQGDVLGGLRARIAQVKPGVAAALRRVGLDPTEGDPRLPWVTAPADTETLAVVERLGIRVKVIDGRLLKIAVPLSEARLAAFRALLPEHDADPRPEFEGAHRA</sequence>
<dbReference type="InterPro" id="IPR004839">
    <property type="entry name" value="Aminotransferase_I/II_large"/>
</dbReference>
<name>A0ABV6URU3_9ACTN</name>
<evidence type="ECO:0000256" key="3">
    <source>
        <dbReference type="ARBA" id="ARBA00022691"/>
    </source>
</evidence>
<protein>
    <submittedName>
        <fullName evidence="6">Aminotransferase class I/II-fold pyridoxal phosphate-dependent enzyme</fullName>
    </submittedName>
</protein>
<organism evidence="6 7">
    <name type="scientific">Streptacidiphilus cavernicola</name>
    <dbReference type="NCBI Taxonomy" id="3342716"/>
    <lineage>
        <taxon>Bacteria</taxon>
        <taxon>Bacillati</taxon>
        <taxon>Actinomycetota</taxon>
        <taxon>Actinomycetes</taxon>
        <taxon>Kitasatosporales</taxon>
        <taxon>Streptomycetaceae</taxon>
        <taxon>Streptacidiphilus</taxon>
    </lineage>
</organism>
<comment type="caution">
    <text evidence="6">The sequence shown here is derived from an EMBL/GenBank/DDBJ whole genome shotgun (WGS) entry which is preliminary data.</text>
</comment>
<keyword evidence="7" id="KW-1185">Reference proteome</keyword>
<evidence type="ECO:0000259" key="4">
    <source>
        <dbReference type="Pfam" id="PF00155"/>
    </source>
</evidence>
<dbReference type="Proteomes" id="UP001592528">
    <property type="component" value="Unassembled WGS sequence"/>
</dbReference>
<keyword evidence="2" id="KW-0808">Transferase</keyword>
<dbReference type="InterPro" id="IPR015421">
    <property type="entry name" value="PyrdxlP-dep_Trfase_major"/>
</dbReference>
<dbReference type="InterPro" id="IPR041698">
    <property type="entry name" value="Methyltransf_25"/>
</dbReference>
<dbReference type="EMBL" id="JBHEZZ010000013">
    <property type="protein sequence ID" value="MFC1404106.1"/>
    <property type="molecule type" value="Genomic_DNA"/>
</dbReference>
<gene>
    <name evidence="6" type="ORF">ACEZDJ_22705</name>
</gene>
<evidence type="ECO:0000256" key="1">
    <source>
        <dbReference type="ARBA" id="ARBA00022603"/>
    </source>
</evidence>
<proteinExistence type="predicted"/>
<dbReference type="Gene3D" id="3.40.50.150">
    <property type="entry name" value="Vaccinia Virus protein VP39"/>
    <property type="match status" value="1"/>
</dbReference>
<evidence type="ECO:0000313" key="6">
    <source>
        <dbReference type="EMBL" id="MFC1404106.1"/>
    </source>
</evidence>
<dbReference type="InterPro" id="IPR015424">
    <property type="entry name" value="PyrdxlP-dep_Trfase"/>
</dbReference>
<keyword evidence="3" id="KW-0949">S-adenosyl-L-methionine</keyword>
<dbReference type="RefSeq" id="WP_051725495.1">
    <property type="nucleotide sequence ID" value="NZ_JBHEZZ010000013.1"/>
</dbReference>
<dbReference type="GO" id="GO:0008483">
    <property type="term" value="F:transaminase activity"/>
    <property type="evidence" value="ECO:0007669"/>
    <property type="project" value="UniProtKB-KW"/>
</dbReference>
<dbReference type="SUPFAM" id="SSF53335">
    <property type="entry name" value="S-adenosyl-L-methionine-dependent methyltransferases"/>
    <property type="match status" value="1"/>
</dbReference>
<feature type="domain" description="Aminotransferase class I/classII large" evidence="4">
    <location>
        <begin position="329"/>
        <end position="547"/>
    </location>
</feature>